<feature type="compositionally biased region" description="Low complexity" evidence="1">
    <location>
        <begin position="13"/>
        <end position="27"/>
    </location>
</feature>
<gene>
    <name evidence="2" type="ORF">D9757_001654</name>
</gene>
<protein>
    <submittedName>
        <fullName evidence="2">Uncharacterized protein</fullName>
    </submittedName>
</protein>
<accession>A0A8H5HYN7</accession>
<sequence length="234" mass="25282">MSNDELIKHAGPSHSSSNMVSSASRSSSRARRISREDAWDNGVTRPTAEQKAVLLSNIRASSLPGCETYSERNFNVFFANRRAKSSSALKPSQIENLQTLFCGIGKDSDPTDELIIAWADLLGAGVPGIKAWIATQRRPSSYQLPPTPLSLPSPSRFPSPEQGQEHLASSLLLSPLAIPVAMPAEDNLSVRPSAPLLNLPLQPESTSLPLEATINSIPPAFELSWVPSLKHLLQ</sequence>
<evidence type="ECO:0000313" key="3">
    <source>
        <dbReference type="Proteomes" id="UP000518752"/>
    </source>
</evidence>
<name>A0A8H5HYN7_9AGAR</name>
<dbReference type="OrthoDB" id="2646043at2759"/>
<dbReference type="Proteomes" id="UP000518752">
    <property type="component" value="Unassembled WGS sequence"/>
</dbReference>
<dbReference type="EMBL" id="JAACJN010000008">
    <property type="protein sequence ID" value="KAF5391796.1"/>
    <property type="molecule type" value="Genomic_DNA"/>
</dbReference>
<proteinExistence type="predicted"/>
<keyword evidence="3" id="KW-1185">Reference proteome</keyword>
<evidence type="ECO:0000313" key="2">
    <source>
        <dbReference type="EMBL" id="KAF5391796.1"/>
    </source>
</evidence>
<feature type="compositionally biased region" description="Pro residues" evidence="1">
    <location>
        <begin position="145"/>
        <end position="157"/>
    </location>
</feature>
<reference evidence="2 3" key="1">
    <citation type="journal article" date="2020" name="ISME J.">
        <title>Uncovering the hidden diversity of litter-decomposition mechanisms in mushroom-forming fungi.</title>
        <authorList>
            <person name="Floudas D."/>
            <person name="Bentzer J."/>
            <person name="Ahren D."/>
            <person name="Johansson T."/>
            <person name="Persson P."/>
            <person name="Tunlid A."/>
        </authorList>
    </citation>
    <scope>NUCLEOTIDE SEQUENCE [LARGE SCALE GENOMIC DNA]</scope>
    <source>
        <strain evidence="2 3">CBS 406.79</strain>
    </source>
</reference>
<comment type="caution">
    <text evidence="2">The sequence shown here is derived from an EMBL/GenBank/DDBJ whole genome shotgun (WGS) entry which is preliminary data.</text>
</comment>
<feature type="region of interest" description="Disordered" evidence="1">
    <location>
        <begin position="1"/>
        <end position="42"/>
    </location>
</feature>
<feature type="region of interest" description="Disordered" evidence="1">
    <location>
        <begin position="140"/>
        <end position="164"/>
    </location>
</feature>
<dbReference type="AlphaFoldDB" id="A0A8H5HYN7"/>
<organism evidence="2 3">
    <name type="scientific">Collybiopsis confluens</name>
    <dbReference type="NCBI Taxonomy" id="2823264"/>
    <lineage>
        <taxon>Eukaryota</taxon>
        <taxon>Fungi</taxon>
        <taxon>Dikarya</taxon>
        <taxon>Basidiomycota</taxon>
        <taxon>Agaricomycotina</taxon>
        <taxon>Agaricomycetes</taxon>
        <taxon>Agaricomycetidae</taxon>
        <taxon>Agaricales</taxon>
        <taxon>Marasmiineae</taxon>
        <taxon>Omphalotaceae</taxon>
        <taxon>Collybiopsis</taxon>
    </lineage>
</organism>
<evidence type="ECO:0000256" key="1">
    <source>
        <dbReference type="SAM" id="MobiDB-lite"/>
    </source>
</evidence>